<protein>
    <submittedName>
        <fullName evidence="1">Uncharacterized protein</fullName>
    </submittedName>
</protein>
<name>A0A917B7C3_HALAA</name>
<proteinExistence type="predicted"/>
<comment type="caution">
    <text evidence="1">The sequence shown here is derived from an EMBL/GenBank/DDBJ whole genome shotgun (WGS) entry which is preliminary data.</text>
</comment>
<evidence type="ECO:0000313" key="2">
    <source>
        <dbReference type="Proteomes" id="UP000660110"/>
    </source>
</evidence>
<gene>
    <name evidence="1" type="ORF">GCM10010954_30370</name>
</gene>
<keyword evidence="2" id="KW-1185">Reference proteome</keyword>
<sequence>MLPVDSVLIPVKGYHAMYKEVILDKRMPTDVQLPHLKRGIQLYLDHKRELTSFIHLHLELSEEELVPLLLNNFKKYGLGEFNIES</sequence>
<dbReference type="Proteomes" id="UP000660110">
    <property type="component" value="Unassembled WGS sequence"/>
</dbReference>
<accession>A0A917B7C3</accession>
<dbReference type="RefSeq" id="WP_188378370.1">
    <property type="nucleotide sequence ID" value="NZ_BMEL01000004.1"/>
</dbReference>
<organism evidence="1 2">
    <name type="scientific">Halobacillus andaensis</name>
    <dbReference type="NCBI Taxonomy" id="1176239"/>
    <lineage>
        <taxon>Bacteria</taxon>
        <taxon>Bacillati</taxon>
        <taxon>Bacillota</taxon>
        <taxon>Bacilli</taxon>
        <taxon>Bacillales</taxon>
        <taxon>Bacillaceae</taxon>
        <taxon>Halobacillus</taxon>
    </lineage>
</organism>
<dbReference type="EMBL" id="BMEL01000004">
    <property type="protein sequence ID" value="GGF29153.1"/>
    <property type="molecule type" value="Genomic_DNA"/>
</dbReference>
<dbReference type="AlphaFoldDB" id="A0A917B7C3"/>
<reference evidence="1" key="2">
    <citation type="submission" date="2020-09" db="EMBL/GenBank/DDBJ databases">
        <authorList>
            <person name="Sun Q."/>
            <person name="Zhou Y."/>
        </authorList>
    </citation>
    <scope>NUCLEOTIDE SEQUENCE</scope>
    <source>
        <strain evidence="1">CGMCC 1.12153</strain>
    </source>
</reference>
<evidence type="ECO:0000313" key="1">
    <source>
        <dbReference type="EMBL" id="GGF29153.1"/>
    </source>
</evidence>
<reference evidence="1" key="1">
    <citation type="journal article" date="2014" name="Int. J. Syst. Evol. Microbiol.">
        <title>Complete genome sequence of Corynebacterium casei LMG S-19264T (=DSM 44701T), isolated from a smear-ripened cheese.</title>
        <authorList>
            <consortium name="US DOE Joint Genome Institute (JGI-PGF)"/>
            <person name="Walter F."/>
            <person name="Albersmeier A."/>
            <person name="Kalinowski J."/>
            <person name="Ruckert C."/>
        </authorList>
    </citation>
    <scope>NUCLEOTIDE SEQUENCE</scope>
    <source>
        <strain evidence="1">CGMCC 1.12153</strain>
    </source>
</reference>